<dbReference type="InterPro" id="IPR049551">
    <property type="entry name" value="PKS_DH_C"/>
</dbReference>
<dbReference type="SMART" id="SM00826">
    <property type="entry name" value="PKS_DH"/>
    <property type="match status" value="1"/>
</dbReference>
<dbReference type="InterPro" id="IPR036291">
    <property type="entry name" value="NAD(P)-bd_dom_sf"/>
</dbReference>
<dbReference type="CDD" id="cd00833">
    <property type="entry name" value="PKS"/>
    <property type="match status" value="1"/>
</dbReference>
<dbReference type="InterPro" id="IPR020843">
    <property type="entry name" value="ER"/>
</dbReference>
<dbReference type="Pfam" id="PF16197">
    <property type="entry name" value="KAsynt_C_assoc"/>
    <property type="match status" value="1"/>
</dbReference>
<feature type="domain" description="PKS/mFAS DH" evidence="8">
    <location>
        <begin position="904"/>
        <end position="1183"/>
    </location>
</feature>
<dbReference type="SUPFAM" id="SSF53901">
    <property type="entry name" value="Thiolase-like"/>
    <property type="match status" value="1"/>
</dbReference>
<dbReference type="InterPro" id="IPR014031">
    <property type="entry name" value="Ketoacyl_synth_C"/>
</dbReference>
<dbReference type="Gene3D" id="3.40.47.10">
    <property type="match status" value="1"/>
</dbReference>
<dbReference type="InterPro" id="IPR013968">
    <property type="entry name" value="PKS_KR"/>
</dbReference>
<name>A0ABZ2L7I0_9BACT</name>
<feature type="domain" description="Carrier" evidence="6">
    <location>
        <begin position="1976"/>
        <end position="2051"/>
    </location>
</feature>
<dbReference type="InterPro" id="IPR002364">
    <property type="entry name" value="Quin_OxRdtase/zeta-crystal_CS"/>
</dbReference>
<dbReference type="SUPFAM" id="SSF52151">
    <property type="entry name" value="FabD/lysophospholipase-like"/>
    <property type="match status" value="1"/>
</dbReference>
<feature type="region of interest" description="N-terminal hotdog fold" evidence="5">
    <location>
        <begin position="904"/>
        <end position="1029"/>
    </location>
</feature>
<dbReference type="InterPro" id="IPR014043">
    <property type="entry name" value="Acyl_transferase_dom"/>
</dbReference>
<dbReference type="Gene3D" id="3.90.180.10">
    <property type="entry name" value="Medium-chain alcohol dehydrogenases, catalytic domain"/>
    <property type="match status" value="1"/>
</dbReference>
<dbReference type="PROSITE" id="PS01162">
    <property type="entry name" value="QOR_ZETA_CRYSTAL"/>
    <property type="match status" value="1"/>
</dbReference>
<dbReference type="Pfam" id="PF21089">
    <property type="entry name" value="PKS_DH_N"/>
    <property type="match status" value="1"/>
</dbReference>
<dbReference type="Pfam" id="PF13602">
    <property type="entry name" value="ADH_zinc_N_2"/>
    <property type="match status" value="1"/>
</dbReference>
<dbReference type="Pfam" id="PF08659">
    <property type="entry name" value="KR"/>
    <property type="match status" value="1"/>
</dbReference>
<evidence type="ECO:0000259" key="7">
    <source>
        <dbReference type="PROSITE" id="PS52004"/>
    </source>
</evidence>
<dbReference type="InterPro" id="IPR020806">
    <property type="entry name" value="PKS_PP-bd"/>
</dbReference>
<dbReference type="RefSeq" id="WP_394836551.1">
    <property type="nucleotide sequence ID" value="NZ_CP089929.1"/>
</dbReference>
<evidence type="ECO:0000259" key="8">
    <source>
        <dbReference type="PROSITE" id="PS52019"/>
    </source>
</evidence>
<organism evidence="9 10">
    <name type="scientific">Pendulispora rubella</name>
    <dbReference type="NCBI Taxonomy" id="2741070"/>
    <lineage>
        <taxon>Bacteria</taxon>
        <taxon>Pseudomonadati</taxon>
        <taxon>Myxococcota</taxon>
        <taxon>Myxococcia</taxon>
        <taxon>Myxococcales</taxon>
        <taxon>Sorangiineae</taxon>
        <taxon>Pendulisporaceae</taxon>
        <taxon>Pendulispora</taxon>
    </lineage>
</organism>
<dbReference type="SMART" id="SM00823">
    <property type="entry name" value="PKS_PP"/>
    <property type="match status" value="1"/>
</dbReference>
<dbReference type="SUPFAM" id="SSF50129">
    <property type="entry name" value="GroES-like"/>
    <property type="match status" value="1"/>
</dbReference>
<dbReference type="Proteomes" id="UP001374803">
    <property type="component" value="Chromosome"/>
</dbReference>
<dbReference type="InterPro" id="IPR014030">
    <property type="entry name" value="Ketoacyl_synth_N"/>
</dbReference>
<reference evidence="9" key="1">
    <citation type="submission" date="2021-12" db="EMBL/GenBank/DDBJ databases">
        <title>Discovery of the Pendulisporaceae a myxobacterial family with distinct sporulation behavior and unique specialized metabolism.</title>
        <authorList>
            <person name="Garcia R."/>
            <person name="Popoff A."/>
            <person name="Bader C.D."/>
            <person name="Loehr J."/>
            <person name="Walesch S."/>
            <person name="Walt C."/>
            <person name="Boldt J."/>
            <person name="Bunk B."/>
            <person name="Haeckl F.J.F.P.J."/>
            <person name="Gunesch A.P."/>
            <person name="Birkelbach J."/>
            <person name="Nuebel U."/>
            <person name="Pietschmann T."/>
            <person name="Bach T."/>
            <person name="Mueller R."/>
        </authorList>
    </citation>
    <scope>NUCLEOTIDE SEQUENCE</scope>
    <source>
        <strain evidence="9">MSr11367</strain>
    </source>
</reference>
<dbReference type="InterPro" id="IPR001227">
    <property type="entry name" value="Ac_transferase_dom_sf"/>
</dbReference>
<dbReference type="Gene3D" id="3.40.50.720">
    <property type="entry name" value="NAD(P)-binding Rossmann-like Domain"/>
    <property type="match status" value="1"/>
</dbReference>
<evidence type="ECO:0000259" key="6">
    <source>
        <dbReference type="PROSITE" id="PS50075"/>
    </source>
</evidence>
<dbReference type="InterPro" id="IPR016035">
    <property type="entry name" value="Acyl_Trfase/lysoPLipase"/>
</dbReference>
<dbReference type="InterPro" id="IPR011032">
    <property type="entry name" value="GroES-like_sf"/>
</dbReference>
<keyword evidence="1" id="KW-0596">Phosphopantetheine</keyword>
<dbReference type="InterPro" id="IPR016039">
    <property type="entry name" value="Thiolase-like"/>
</dbReference>
<dbReference type="EMBL" id="CP089983">
    <property type="protein sequence ID" value="WXB06893.1"/>
    <property type="molecule type" value="Genomic_DNA"/>
</dbReference>
<dbReference type="CDD" id="cd05195">
    <property type="entry name" value="enoyl_red"/>
    <property type="match status" value="1"/>
</dbReference>
<dbReference type="Pfam" id="PF00698">
    <property type="entry name" value="Acyl_transf_1"/>
    <property type="match status" value="1"/>
</dbReference>
<dbReference type="InterPro" id="IPR013154">
    <property type="entry name" value="ADH-like_N"/>
</dbReference>
<dbReference type="PROSITE" id="PS00012">
    <property type="entry name" value="PHOSPHOPANTETHEINE"/>
    <property type="match status" value="1"/>
</dbReference>
<dbReference type="InterPro" id="IPR009081">
    <property type="entry name" value="PP-bd_ACP"/>
</dbReference>
<dbReference type="InterPro" id="IPR032821">
    <property type="entry name" value="PKS_assoc"/>
</dbReference>
<keyword evidence="2" id="KW-0597">Phosphoprotein</keyword>
<dbReference type="InterPro" id="IPR020841">
    <property type="entry name" value="PKS_Beta-ketoAc_synthase_dom"/>
</dbReference>
<evidence type="ECO:0000256" key="1">
    <source>
        <dbReference type="ARBA" id="ARBA00022450"/>
    </source>
</evidence>
<evidence type="ECO:0000256" key="4">
    <source>
        <dbReference type="ARBA" id="ARBA00023268"/>
    </source>
</evidence>
<dbReference type="InterPro" id="IPR042104">
    <property type="entry name" value="PKS_dehydratase_sf"/>
</dbReference>
<dbReference type="PROSITE" id="PS52004">
    <property type="entry name" value="KS3_2"/>
    <property type="match status" value="1"/>
</dbReference>
<dbReference type="SUPFAM" id="SSF47336">
    <property type="entry name" value="ACP-like"/>
    <property type="match status" value="1"/>
</dbReference>
<dbReference type="Pfam" id="PF14765">
    <property type="entry name" value="PS-DH"/>
    <property type="match status" value="1"/>
</dbReference>
<dbReference type="InterPro" id="IPR050091">
    <property type="entry name" value="PKS_NRPS_Biosynth_Enz"/>
</dbReference>
<dbReference type="InterPro" id="IPR049900">
    <property type="entry name" value="PKS_mFAS_DH"/>
</dbReference>
<dbReference type="Gene3D" id="3.30.70.3290">
    <property type="match status" value="1"/>
</dbReference>
<dbReference type="Pfam" id="PF00109">
    <property type="entry name" value="ketoacyl-synt"/>
    <property type="match status" value="1"/>
</dbReference>
<proteinExistence type="predicted"/>
<dbReference type="SMART" id="SM00825">
    <property type="entry name" value="PKS_KS"/>
    <property type="match status" value="1"/>
</dbReference>
<gene>
    <name evidence="9" type="ORF">LVJ94_06545</name>
</gene>
<feature type="active site" description="Proton donor; for dehydratase activity" evidence="5">
    <location>
        <position position="1100"/>
    </location>
</feature>
<evidence type="ECO:0000256" key="2">
    <source>
        <dbReference type="ARBA" id="ARBA00022553"/>
    </source>
</evidence>
<dbReference type="InterPro" id="IPR049552">
    <property type="entry name" value="PKS_DH_N"/>
</dbReference>
<dbReference type="SUPFAM" id="SSF55048">
    <property type="entry name" value="Probable ACP-binding domain of malonyl-CoA ACP transacylase"/>
    <property type="match status" value="1"/>
</dbReference>
<feature type="domain" description="Ketosynthase family 3 (KS3)" evidence="7">
    <location>
        <begin position="35"/>
        <end position="460"/>
    </location>
</feature>
<evidence type="ECO:0000256" key="3">
    <source>
        <dbReference type="ARBA" id="ARBA00022679"/>
    </source>
</evidence>
<dbReference type="SMART" id="SM00827">
    <property type="entry name" value="PKS_AT"/>
    <property type="match status" value="1"/>
</dbReference>
<dbReference type="Gene3D" id="1.10.1200.10">
    <property type="entry name" value="ACP-like"/>
    <property type="match status" value="1"/>
</dbReference>
<feature type="active site" description="Proton acceptor; for dehydratase activity" evidence="5">
    <location>
        <position position="936"/>
    </location>
</feature>
<dbReference type="Gene3D" id="3.40.50.11460">
    <property type="match status" value="1"/>
</dbReference>
<dbReference type="PANTHER" id="PTHR43775:SF51">
    <property type="entry name" value="INACTIVE PHENOLPHTHIOCEROL SYNTHESIS POLYKETIDE SYNTHASE TYPE I PKS1-RELATED"/>
    <property type="match status" value="1"/>
</dbReference>
<evidence type="ECO:0000256" key="5">
    <source>
        <dbReference type="PROSITE-ProRule" id="PRU01363"/>
    </source>
</evidence>
<dbReference type="SMART" id="SM00829">
    <property type="entry name" value="PKS_ER"/>
    <property type="match status" value="1"/>
</dbReference>
<dbReference type="PROSITE" id="PS50075">
    <property type="entry name" value="CARRIER"/>
    <property type="match status" value="1"/>
</dbReference>
<dbReference type="PROSITE" id="PS52019">
    <property type="entry name" value="PKS_MFAS_DH"/>
    <property type="match status" value="1"/>
</dbReference>
<keyword evidence="3" id="KW-0808">Transferase</keyword>
<dbReference type="InterPro" id="IPR036736">
    <property type="entry name" value="ACP-like_sf"/>
</dbReference>
<dbReference type="PROSITE" id="PS00606">
    <property type="entry name" value="KS3_1"/>
    <property type="match status" value="1"/>
</dbReference>
<keyword evidence="10" id="KW-1185">Reference proteome</keyword>
<dbReference type="Pfam" id="PF02801">
    <property type="entry name" value="Ketoacyl-synt_C"/>
    <property type="match status" value="1"/>
</dbReference>
<evidence type="ECO:0000313" key="9">
    <source>
        <dbReference type="EMBL" id="WXB06893.1"/>
    </source>
</evidence>
<feature type="region of interest" description="C-terminal hotdog fold" evidence="5">
    <location>
        <begin position="1039"/>
        <end position="1183"/>
    </location>
</feature>
<protein>
    <submittedName>
        <fullName evidence="9">Type I polyketide synthase</fullName>
    </submittedName>
</protein>
<evidence type="ECO:0000313" key="10">
    <source>
        <dbReference type="Proteomes" id="UP001374803"/>
    </source>
</evidence>
<dbReference type="InterPro" id="IPR016036">
    <property type="entry name" value="Malonyl_transacylase_ACP-bd"/>
</dbReference>
<dbReference type="SUPFAM" id="SSF51735">
    <property type="entry name" value="NAD(P)-binding Rossmann-fold domains"/>
    <property type="match status" value="3"/>
</dbReference>
<dbReference type="Pfam" id="PF00550">
    <property type="entry name" value="PP-binding"/>
    <property type="match status" value="1"/>
</dbReference>
<dbReference type="InterPro" id="IPR057326">
    <property type="entry name" value="KR_dom"/>
</dbReference>
<dbReference type="InterPro" id="IPR020807">
    <property type="entry name" value="PKS_DH"/>
</dbReference>
<dbReference type="SMART" id="SM01294">
    <property type="entry name" value="PKS_PP_betabranch"/>
    <property type="match status" value="1"/>
</dbReference>
<dbReference type="InterPro" id="IPR018201">
    <property type="entry name" value="Ketoacyl_synth_AS"/>
</dbReference>
<dbReference type="SMART" id="SM00822">
    <property type="entry name" value="PKS_KR"/>
    <property type="match status" value="1"/>
</dbReference>
<sequence length="2103" mass="222856">MNTSGTEKLEVYLRRTTNALLEAEKKLAAERASRTEPIAIVSMACRLPGGADSPEAYWELLREGRDAIEAFPERWDTLDVFDPDPEAAGKSYVREGGFVRGADRFDAAFFGISPREAAAMDPQQRLILETTWEALERAAVVPESLHGTKTGVYLGTMGSDYGHSPRGDLSAFDGFQGTGTACSVISGRLSYVLGLQGPAVTVDTACSSSLVALHLACTALRQGECELALAGGVTVMSTPAVYVEFSRLKGLAGDGRCRSFSAQASGTGWAEGCGIVVLKRLSDAQRDGDRVLAVIRGSAVNQDGRSQGLTAPNGPSQQRVIRDALATSGLVAADIDAMEAHGTGTTLGDPIEAGALAEVFGRPGRDATRPLYLGSSKSNIGHAQAAAGIAGVMKMVLALENELLPKTLHAEEPSSHIAWEGSGLALLREARNWKRGERVRRAGVSSFGFSGTNAHVVLEEALPHPNPPPGGEGALVVMVSGRDEGALKAQVAKWAGWLREHPGQRLEDVAYTSWAHRTQFDVRAAVVARSVEEAAAALEEGRVLRGVNGGGETNLAVLFTGQGSQRVGMGKGLYAAFPEFRRAYDEVIAALETRIDEAQLDRTETTQPALFALEVALYRQWQAWGVEPSVLVGHSIGELSAAHVAGVLSLADAAKLVCARGRLMQACEAGGAMASVEATEAEVLAVLEGRASIAGLNGPRQTVVSGDESAVAAIMDRFAAQGRRVRRLRVSHAFHSAHMDGMLEAFAKVAESCTYHAPKVTLVSTLTGAVEEMGSAAYWVKQVREAVRFVDAVATLHQQKITHYLECGPSGVLTAMATACLGDESQATLVPSLRGEQDEERDLVSALGSLHVSGLAVEVRKVYAGHEVRRTDVPTYAFQRERYWQETPGARNDVRSVGLTSREHPWLGAVTTLAEGQGHLLTGRISSREHAWLNDHAVFGTVLVPGTGLLELAHAAADAVGAQVVSELTLAEPMVLREKGSLRLQVTVGAADGEGRRAISIYSQDEESSDPAAWRRHATGELRDETGEASTDPWNVTDAEPVELEGFYARLRTYGLEYGPAFQGLVELRRRGNIAYGRVSLPEPLRQGAAAFAIHPALLDAALHALTVLGPQQQQGDADTILLPFAWTDVELHATGATELRVRVELDAGESARAKLTIADGAGQPLLRVGALVLQRASAAQLQASKATTAEHLYRVEFQPLKGTQESAPASGHTLTLKTLTDADALIHSLDTAPTPHRILVDATFARDAASPLSETTDALALLQRLLAEPRLAASKLVWLTAGAVHASADDALADLQRAPLWGLLRAARTEHPDRSIRLIDVGAGHDRSDLLTQALEADAEPEIALRGDRPLAARLVRARSAKDVLAPPDTAHWQLDIREKGRLDTFALVPSALPETPAPGHVRVAVRAAGMNFRDVLNALDMVSAPKLGLECAGVVLAVGAGVEHVQAGDRVMGLGTGTFGTHVDTDARLLVRIPDALDFAEAATIPLAFLTALHALDDLGALQAGETILVHAAAGGVGMAAVQLARHRGAQVLGTASPGKWGELRKLGLADDAIASSRDANFGGAWSVAPRRVDVVLNSLTGEFIDASLKLLAPGGRFLEMGKTDVREPRDVAALHPGVGYRAFDLMDASAERIAEMLGELAALLAQGAIRPLPHAAYDVREAPTAFRFMAQGRHVGKLVLTVPRAIDPHGTVLVTGGTGELGQLVSEHLVRQHGARHLVLTSRQGARAPGADDLVRRLHAAGAETVRVVECDAAERCGIAEVLATAAERPWTAVFHLAGVLDDGMLAGQTAKRFARVMAPKVAGALHLHELTRSMDLAAFVLFSSAAGTLGAAGQSNYAAANAFLDALAAHRRQRGLAASSLAWGLWTQQGAGMTAHLGKNELAQMRRQGVAPLSVEQALAHLDAALARPEPHLVPIRLELATLQRKSEQGGELPRLLSALVQARGRKAAAAATAGPGPAEQLAALPEAERLPWLVELVRAEVASVLGLAGADAIAGDKLLRDLGLDSLMAVELRNRLSKCTTVTLPTTLAYDYPTAQAIAELLHRRLAPKHTEVRKQVEQAPVAPVDDAVNWDAMREAETLTLAQMDEALDALLGADAR</sequence>
<dbReference type="Pfam" id="PF08240">
    <property type="entry name" value="ADH_N"/>
    <property type="match status" value="1"/>
</dbReference>
<dbReference type="Gene3D" id="3.10.129.110">
    <property type="entry name" value="Polyketide synthase dehydratase"/>
    <property type="match status" value="1"/>
</dbReference>
<dbReference type="CDD" id="cd08956">
    <property type="entry name" value="KR_3_FAS_SDR_x"/>
    <property type="match status" value="1"/>
</dbReference>
<dbReference type="Gene3D" id="3.40.366.10">
    <property type="entry name" value="Malonyl-Coenzyme A Acyl Carrier Protein, domain 2"/>
    <property type="match status" value="1"/>
</dbReference>
<keyword evidence="4" id="KW-0511">Multifunctional enzyme</keyword>
<dbReference type="PANTHER" id="PTHR43775">
    <property type="entry name" value="FATTY ACID SYNTHASE"/>
    <property type="match status" value="1"/>
</dbReference>
<accession>A0ABZ2L7I0</accession>
<dbReference type="InterPro" id="IPR006162">
    <property type="entry name" value="Ppantetheine_attach_site"/>
</dbReference>